<sequence>MTQVSRREEAVMEMLIRCGLPPASGASGRLRRITSTHLSAQALAPNRARILITSSTADAESLSACEVFQLMLQAYLQVECAVVHGSRQMVSWKPWAYYMVVLLVRGLFRDPGFERILAAAFSAHGRRLELVTVLADSHFDFPNLDMVGPSASVSPTLKDEKAEREGERSASMDSPRSRLLAEAKRELLNVLALPFSPLASEGLQQKQVAEVAHRMHRYEDPAKAASLDEVDDRNVVADFRDSLEANLSEAVHVCSEDDAQENDMQKDDVSLRSDYVSI</sequence>
<name>A0A812L1Y1_SYMPI</name>
<dbReference type="AlphaFoldDB" id="A0A812L1Y1"/>
<organism evidence="2 3">
    <name type="scientific">Symbiodinium pilosum</name>
    <name type="common">Dinoflagellate</name>
    <dbReference type="NCBI Taxonomy" id="2952"/>
    <lineage>
        <taxon>Eukaryota</taxon>
        <taxon>Sar</taxon>
        <taxon>Alveolata</taxon>
        <taxon>Dinophyceae</taxon>
        <taxon>Suessiales</taxon>
        <taxon>Symbiodiniaceae</taxon>
        <taxon>Symbiodinium</taxon>
    </lineage>
</organism>
<dbReference type="OrthoDB" id="447577at2759"/>
<dbReference type="EMBL" id="CAJNIZ010005084">
    <property type="protein sequence ID" value="CAE7238690.1"/>
    <property type="molecule type" value="Genomic_DNA"/>
</dbReference>
<evidence type="ECO:0000313" key="3">
    <source>
        <dbReference type="Proteomes" id="UP000649617"/>
    </source>
</evidence>
<comment type="caution">
    <text evidence="2">The sequence shown here is derived from an EMBL/GenBank/DDBJ whole genome shotgun (WGS) entry which is preliminary data.</text>
</comment>
<feature type="region of interest" description="Disordered" evidence="1">
    <location>
        <begin position="152"/>
        <end position="176"/>
    </location>
</feature>
<evidence type="ECO:0000313" key="2">
    <source>
        <dbReference type="EMBL" id="CAE7238690.1"/>
    </source>
</evidence>
<evidence type="ECO:0000256" key="1">
    <source>
        <dbReference type="SAM" id="MobiDB-lite"/>
    </source>
</evidence>
<reference evidence="2" key="1">
    <citation type="submission" date="2021-02" db="EMBL/GenBank/DDBJ databases">
        <authorList>
            <person name="Dougan E. K."/>
            <person name="Rhodes N."/>
            <person name="Thang M."/>
            <person name="Chan C."/>
        </authorList>
    </citation>
    <scope>NUCLEOTIDE SEQUENCE</scope>
</reference>
<gene>
    <name evidence="2" type="ORF">SPIL2461_LOCUS3991</name>
</gene>
<proteinExistence type="predicted"/>
<accession>A0A812L1Y1</accession>
<feature type="compositionally biased region" description="Basic and acidic residues" evidence="1">
    <location>
        <begin position="157"/>
        <end position="176"/>
    </location>
</feature>
<protein>
    <submittedName>
        <fullName evidence="2">Uncharacterized protein</fullName>
    </submittedName>
</protein>
<keyword evidence="3" id="KW-1185">Reference proteome</keyword>
<dbReference type="Proteomes" id="UP000649617">
    <property type="component" value="Unassembled WGS sequence"/>
</dbReference>
<feature type="region of interest" description="Disordered" evidence="1">
    <location>
        <begin position="257"/>
        <end position="278"/>
    </location>
</feature>